<protein>
    <submittedName>
        <fullName evidence="2">Uncharacterized protein</fullName>
    </submittedName>
</protein>
<keyword evidence="1" id="KW-0812">Transmembrane</keyword>
<reference evidence="2" key="1">
    <citation type="submission" date="2015-07" db="EMBL/GenBank/DDBJ databases">
        <title>Adaptation to a free-living lifestyle via gene acquisitions in the diplomonad Trepomonas sp. PC1.</title>
        <authorList>
            <person name="Xu F."/>
            <person name="Jerlstrom-Hultqvist J."/>
            <person name="Kolisko M."/>
            <person name="Simpson A.G.B."/>
            <person name="Roger A.J."/>
            <person name="Svard S.G."/>
            <person name="Andersson J.O."/>
        </authorList>
    </citation>
    <scope>NUCLEOTIDE SEQUENCE</scope>
    <source>
        <strain evidence="2">PC1</strain>
    </source>
</reference>
<proteinExistence type="predicted"/>
<keyword evidence="1" id="KW-1133">Transmembrane helix</keyword>
<sequence length="1279" mass="144634">LLYVQTQETTTLIQLYNQQTTKPVTNMILIKLNVNNVFTAFVETNENGIILIDSQSYPTIPLYSNMQLIIEKDLYYEDKIFDFQFMDQLLNYSLVPKANANVTVTVRLSDSVIFRNIPKAEVQLNEFKQTTGLVGTVVFTDTKLIVGQKATIKIADKRFKEVTQEITIDQAQFVVKIVMEAFCILQPDFVAKNDNLEDYGVPGLHVTVFYQQNKMVEGTTDLNGKLAIYVPGDIYDKNEQQFEVQSYDSRWKYNVTSAIIKKPAGETLVMQDIEVKKLIQHEFLVFKIENSNEAVQHEFIELQIEDQFIQLETSEHGVIELNSQLENLKQNKTVKISVQKNDYYEDFTQSFTFDVVNPAKNFSLKQKQNAPLFIGVRADNTHFQFVPVPNISFDAEVNGLKIKTNLTDYNGLTTFQAGQYKQFLELNLKVSDSRFSGVQQFKQSITKAKTYINVSLSPITTIQVTYMAGTKGISMLRTEVSLDGIVFDKGVTDANGKYTVFVPSNILKNGDQTFNFSGYNSEHDTQSAMITKKAGQQTIEGVVQMEVYQIVLLKIADSTQLAQHEAVSLYINKEFKTILYSNEYGFLFVNKSHGLKMGDAFELRVTQDPIFEDIAVGFVLTDPTVIQNITLTTKPTALFQTIVRLHDKNRVVIKDVFVTMNLNGKQYKMNTGPTGQCILFSQDLYQNVKTQQFTLSVDDEAFVKQNETFTVNQAQQFVNLTLTAYLTLTAQFLQRSKGVPALSVQVFSNNNKIASGHSDLNGQFHVFVKRSLITNTRQTFDVKAQNSKHEEKTGQIVKEANVNEAEVTIQMEIFAVILLNISDSQETAPRQNCFVQYNKTNQMPVESSDLGFVYIKDPLLLQHTDVKLVIRDDPIFADQEFEFIIDDPMKVQHMILVYKPTAPVDVFISLRDQAFMSHARKVQVTMKMGTFQKTFESDATGQVLFMTEQLFTANKLAEFEITTKSDMFQDTVQKFTVLKARMVFNISVTPYLAVQGLFMRGAKGLPLVHVSFQHDSVELDSGVTDLNGKFTAFVSQKNVLTEQQQFSFVATSVTFGVQLLDITKPAGATFVDGIMFFSLKISISEPVLNAVDNVKATLKQDYLEENSTSKKNILNFYENFDTKRDLDLNLKDDRFEMTTQKIKFGSNVTAKPVFALRVKAQELGKPTQATFKVVAEGFQYQQNGEELLCYIPKNIQKVKLYVEKDGYITVVKEIEAKPLVEQVVNFEVKKGVDAGLVIGIIVAVVGIVAVAVGAVIYVNNKKLKRQNEIEVPLLQDEDN</sequence>
<evidence type="ECO:0000313" key="2">
    <source>
        <dbReference type="EMBL" id="JAP90474.1"/>
    </source>
</evidence>
<dbReference type="AlphaFoldDB" id="A0A146K3L5"/>
<feature type="transmembrane region" description="Helical" evidence="1">
    <location>
        <begin position="1234"/>
        <end position="1258"/>
    </location>
</feature>
<keyword evidence="1" id="KW-0472">Membrane</keyword>
<gene>
    <name evidence="2" type="ORF">TPC1_30031</name>
</gene>
<evidence type="ECO:0000256" key="1">
    <source>
        <dbReference type="SAM" id="Phobius"/>
    </source>
</evidence>
<feature type="non-terminal residue" evidence="2">
    <location>
        <position position="1"/>
    </location>
</feature>
<organism evidence="2">
    <name type="scientific">Trepomonas sp. PC1</name>
    <dbReference type="NCBI Taxonomy" id="1076344"/>
    <lineage>
        <taxon>Eukaryota</taxon>
        <taxon>Metamonada</taxon>
        <taxon>Diplomonadida</taxon>
        <taxon>Hexamitidae</taxon>
        <taxon>Hexamitinae</taxon>
        <taxon>Trepomonas</taxon>
    </lineage>
</organism>
<dbReference type="EMBL" id="GDID01006132">
    <property type="protein sequence ID" value="JAP90474.1"/>
    <property type="molecule type" value="Transcribed_RNA"/>
</dbReference>
<name>A0A146K3L5_9EUKA</name>
<accession>A0A146K3L5</accession>